<evidence type="ECO:0000256" key="1">
    <source>
        <dbReference type="SAM" id="SignalP"/>
    </source>
</evidence>
<organism evidence="3 4">
    <name type="scientific">Candidatus Marinarcus aquaticus</name>
    <dbReference type="NCBI Taxonomy" id="2044504"/>
    <lineage>
        <taxon>Bacteria</taxon>
        <taxon>Pseudomonadati</taxon>
        <taxon>Campylobacterota</taxon>
        <taxon>Epsilonproteobacteria</taxon>
        <taxon>Campylobacterales</taxon>
        <taxon>Arcobacteraceae</taxon>
        <taxon>Candidatus Marinarcus</taxon>
    </lineage>
</organism>
<dbReference type="SUPFAM" id="SSF51261">
    <property type="entry name" value="Duplicated hybrid motif"/>
    <property type="match status" value="1"/>
</dbReference>
<gene>
    <name evidence="3" type="ORF">CRV04_03295</name>
</gene>
<feature type="domain" description="M23ase beta-sheet core" evidence="2">
    <location>
        <begin position="182"/>
        <end position="276"/>
    </location>
</feature>
<sequence>MKKIILFLYCILLTFSVNAQEVKLSFKQQSISNAQTALLYLESSVPINSPKLTIEKRNIDFIPHVKKEGTYFAFIPMDYYSKLGEHRIIVSYVKKNKKLFKGISFHLIEGNYKSEVLRVAPSKVILSKANQKRTQKEYAQAMEVYNTISTNTFESSFIYPMKTKITSAFGTKRTYNGSLKGYHSGTDFKAQVGTPIYASASGIVRIAQDRFYAGNSVVIDHGYGVYSGYYHLSKIGVKVNQKVTKGEQIGLSGNTGRVTGPHLHFSIRVHGVQVDPMQFIEVTQQLEGKLANKMYE</sequence>
<protein>
    <submittedName>
        <fullName evidence="3">Peptidase M23</fullName>
    </submittedName>
</protein>
<dbReference type="EMBL" id="PDKN01000002">
    <property type="protein sequence ID" value="RXJ60051.1"/>
    <property type="molecule type" value="Genomic_DNA"/>
</dbReference>
<dbReference type="RefSeq" id="WP_128995360.1">
    <property type="nucleotide sequence ID" value="NZ_PDKN01000002.1"/>
</dbReference>
<keyword evidence="1" id="KW-0732">Signal</keyword>
<evidence type="ECO:0000313" key="4">
    <source>
        <dbReference type="Proteomes" id="UP000290657"/>
    </source>
</evidence>
<dbReference type="OrthoDB" id="9815245at2"/>
<evidence type="ECO:0000259" key="2">
    <source>
        <dbReference type="Pfam" id="PF01551"/>
    </source>
</evidence>
<evidence type="ECO:0000313" key="3">
    <source>
        <dbReference type="EMBL" id="RXJ60051.1"/>
    </source>
</evidence>
<comment type="caution">
    <text evidence="3">The sequence shown here is derived from an EMBL/GenBank/DDBJ whole genome shotgun (WGS) entry which is preliminary data.</text>
</comment>
<dbReference type="CDD" id="cd12797">
    <property type="entry name" value="M23_peptidase"/>
    <property type="match status" value="1"/>
</dbReference>
<dbReference type="AlphaFoldDB" id="A0A4Q0XVZ3"/>
<dbReference type="Proteomes" id="UP000290657">
    <property type="component" value="Unassembled WGS sequence"/>
</dbReference>
<dbReference type="Pfam" id="PF01551">
    <property type="entry name" value="Peptidase_M23"/>
    <property type="match status" value="1"/>
</dbReference>
<feature type="signal peptide" evidence="1">
    <location>
        <begin position="1"/>
        <end position="19"/>
    </location>
</feature>
<dbReference type="InterPro" id="IPR011055">
    <property type="entry name" value="Dup_hybrid_motif"/>
</dbReference>
<dbReference type="PANTHER" id="PTHR21666">
    <property type="entry name" value="PEPTIDASE-RELATED"/>
    <property type="match status" value="1"/>
</dbReference>
<accession>A0A4Q0XVZ3</accession>
<keyword evidence="4" id="KW-1185">Reference proteome</keyword>
<dbReference type="InterPro" id="IPR050570">
    <property type="entry name" value="Cell_wall_metabolism_enzyme"/>
</dbReference>
<dbReference type="GO" id="GO:0004222">
    <property type="term" value="F:metalloendopeptidase activity"/>
    <property type="evidence" value="ECO:0007669"/>
    <property type="project" value="TreeGrafter"/>
</dbReference>
<name>A0A4Q0XVZ3_9BACT</name>
<dbReference type="PANTHER" id="PTHR21666:SF287">
    <property type="entry name" value="CYTOPLASMIC MEMBRANE PROTEIN"/>
    <property type="match status" value="1"/>
</dbReference>
<feature type="chain" id="PRO_5020892290" evidence="1">
    <location>
        <begin position="20"/>
        <end position="296"/>
    </location>
</feature>
<dbReference type="InterPro" id="IPR016047">
    <property type="entry name" value="M23ase_b-sheet_dom"/>
</dbReference>
<dbReference type="Gene3D" id="2.70.70.10">
    <property type="entry name" value="Glucose Permease (Domain IIA)"/>
    <property type="match status" value="1"/>
</dbReference>
<reference evidence="3 4" key="1">
    <citation type="submission" date="2017-10" db="EMBL/GenBank/DDBJ databases">
        <title>Genomics of the genus Arcobacter.</title>
        <authorList>
            <person name="Perez-Cataluna A."/>
            <person name="Figueras M.J."/>
        </authorList>
    </citation>
    <scope>NUCLEOTIDE SEQUENCE [LARGE SCALE GENOMIC DNA]</scope>
    <source>
        <strain evidence="3 4">CECT 8987</strain>
    </source>
</reference>
<proteinExistence type="predicted"/>